<sequence length="72" mass="7680">MITDDIDGAAAARPEPTPTTRERARRTVAAQAIDAADCRQLLDMLALFPETDADHDETTPGAAVALLSSIMR</sequence>
<dbReference type="EMBL" id="BIFH01000022">
    <property type="protein sequence ID" value="GCD96908.1"/>
    <property type="molecule type" value="Genomic_DNA"/>
</dbReference>
<organism evidence="2 3">
    <name type="scientific">Embleya hyalina</name>
    <dbReference type="NCBI Taxonomy" id="516124"/>
    <lineage>
        <taxon>Bacteria</taxon>
        <taxon>Bacillati</taxon>
        <taxon>Actinomycetota</taxon>
        <taxon>Actinomycetes</taxon>
        <taxon>Kitasatosporales</taxon>
        <taxon>Streptomycetaceae</taxon>
        <taxon>Embleya</taxon>
    </lineage>
</organism>
<comment type="caution">
    <text evidence="2">The sequence shown here is derived from an EMBL/GenBank/DDBJ whole genome shotgun (WGS) entry which is preliminary data.</text>
</comment>
<reference evidence="2 3" key="1">
    <citation type="submission" date="2018-12" db="EMBL/GenBank/DDBJ databases">
        <title>Draft genome sequence of Embleya hyalina NBRC 13850T.</title>
        <authorList>
            <person name="Komaki H."/>
            <person name="Hosoyama A."/>
            <person name="Kimura A."/>
            <person name="Ichikawa N."/>
            <person name="Tamura T."/>
        </authorList>
    </citation>
    <scope>NUCLEOTIDE SEQUENCE [LARGE SCALE GENOMIC DNA]</scope>
    <source>
        <strain evidence="2 3">NBRC 13850</strain>
    </source>
</reference>
<gene>
    <name evidence="2" type="ORF">EHYA_04595</name>
</gene>
<evidence type="ECO:0000256" key="1">
    <source>
        <dbReference type="SAM" id="MobiDB-lite"/>
    </source>
</evidence>
<proteinExistence type="predicted"/>
<evidence type="ECO:0000313" key="3">
    <source>
        <dbReference type="Proteomes" id="UP000286931"/>
    </source>
</evidence>
<dbReference type="Proteomes" id="UP000286931">
    <property type="component" value="Unassembled WGS sequence"/>
</dbReference>
<evidence type="ECO:0000313" key="2">
    <source>
        <dbReference type="EMBL" id="GCD96908.1"/>
    </source>
</evidence>
<protein>
    <submittedName>
        <fullName evidence="2">Uncharacterized protein</fullName>
    </submittedName>
</protein>
<dbReference type="AlphaFoldDB" id="A0A401YQL3"/>
<name>A0A401YQL3_9ACTN</name>
<keyword evidence="3" id="KW-1185">Reference proteome</keyword>
<feature type="region of interest" description="Disordered" evidence="1">
    <location>
        <begin position="1"/>
        <end position="26"/>
    </location>
</feature>
<dbReference type="RefSeq" id="WP_126638934.1">
    <property type="nucleotide sequence ID" value="NZ_BIFH01000022.1"/>
</dbReference>
<accession>A0A401YQL3</accession>